<protein>
    <recommendedName>
        <fullName evidence="4">Zinc ribbon domain-containing protein</fullName>
    </recommendedName>
</protein>
<evidence type="ECO:0008006" key="4">
    <source>
        <dbReference type="Google" id="ProtNLM"/>
    </source>
</evidence>
<proteinExistence type="predicted"/>
<gene>
    <name evidence="2" type="ordered locus">Glov_0651</name>
</gene>
<name>B3E3W3_TRIL1</name>
<dbReference type="RefSeq" id="WP_012468733.1">
    <property type="nucleotide sequence ID" value="NC_010814.1"/>
</dbReference>
<sequence length="240" mass="26514">MLLDLCPKCSHILSAPATSCPHCGVIFAKLAQAEARKKQADQPPEDSALKQLFLYAKPEEHAVVIGFKAVLLIILVACGLKLIFTPILAFPQTSWLLHSVNLVFHEAGHLFFSPFGRFLQVLGGTLGQLIIPTVVICTFLWQRDTFGAAVGTWWLGESLLDIAPYINDARAGQLILLGGVTGSEVEDYHDWEVLLTKLNMMQYDHTLARLSFGIGSLLMLIAMLWGSLLLWKGWQTRSKG</sequence>
<dbReference type="AlphaFoldDB" id="B3E3W3"/>
<dbReference type="HOGENOM" id="CLU_1093106_0_0_7"/>
<organism evidence="2 3">
    <name type="scientific">Trichlorobacter lovleyi (strain ATCC BAA-1151 / DSM 17278 / SZ)</name>
    <name type="common">Geobacter lovleyi</name>
    <dbReference type="NCBI Taxonomy" id="398767"/>
    <lineage>
        <taxon>Bacteria</taxon>
        <taxon>Pseudomonadati</taxon>
        <taxon>Thermodesulfobacteriota</taxon>
        <taxon>Desulfuromonadia</taxon>
        <taxon>Geobacterales</taxon>
        <taxon>Geobacteraceae</taxon>
        <taxon>Trichlorobacter</taxon>
    </lineage>
</organism>
<feature type="transmembrane region" description="Helical" evidence="1">
    <location>
        <begin position="118"/>
        <end position="141"/>
    </location>
</feature>
<accession>B3E3W3</accession>
<evidence type="ECO:0000313" key="2">
    <source>
        <dbReference type="EMBL" id="ACD94377.1"/>
    </source>
</evidence>
<dbReference type="STRING" id="398767.Glov_0651"/>
<evidence type="ECO:0000313" key="3">
    <source>
        <dbReference type="Proteomes" id="UP000002420"/>
    </source>
</evidence>
<feature type="transmembrane region" description="Helical" evidence="1">
    <location>
        <begin position="62"/>
        <end position="83"/>
    </location>
</feature>
<dbReference type="KEGG" id="glo:Glov_0651"/>
<feature type="transmembrane region" description="Helical" evidence="1">
    <location>
        <begin position="207"/>
        <end position="231"/>
    </location>
</feature>
<keyword evidence="3" id="KW-1185">Reference proteome</keyword>
<dbReference type="eggNOG" id="ENOG502ZC4V">
    <property type="taxonomic scope" value="Bacteria"/>
</dbReference>
<reference evidence="2 3" key="1">
    <citation type="submission" date="2008-05" db="EMBL/GenBank/DDBJ databases">
        <title>Complete sequence of chromosome of Geobacter lovleyi SZ.</title>
        <authorList>
            <consortium name="US DOE Joint Genome Institute"/>
            <person name="Lucas S."/>
            <person name="Copeland A."/>
            <person name="Lapidus A."/>
            <person name="Glavina del Rio T."/>
            <person name="Dalin E."/>
            <person name="Tice H."/>
            <person name="Bruce D."/>
            <person name="Goodwin L."/>
            <person name="Pitluck S."/>
            <person name="Chertkov O."/>
            <person name="Meincke L."/>
            <person name="Brettin T."/>
            <person name="Detter J.C."/>
            <person name="Han C."/>
            <person name="Tapia R."/>
            <person name="Kuske C.R."/>
            <person name="Schmutz J."/>
            <person name="Larimer F."/>
            <person name="Land M."/>
            <person name="Hauser L."/>
            <person name="Kyrpides N."/>
            <person name="Mikhailova N."/>
            <person name="Sung Y."/>
            <person name="Fletcher K.E."/>
            <person name="Ritalahti K.M."/>
            <person name="Loeffler F.E."/>
            <person name="Richardson P."/>
        </authorList>
    </citation>
    <scope>NUCLEOTIDE SEQUENCE [LARGE SCALE GENOMIC DNA]</scope>
    <source>
        <strain evidence="3">ATCC BAA-1151 / DSM 17278 / SZ</strain>
    </source>
</reference>
<dbReference type="OrthoDB" id="9801221at2"/>
<keyword evidence="1" id="KW-0472">Membrane</keyword>
<dbReference type="Proteomes" id="UP000002420">
    <property type="component" value="Chromosome"/>
</dbReference>
<evidence type="ECO:0000256" key="1">
    <source>
        <dbReference type="SAM" id="Phobius"/>
    </source>
</evidence>
<keyword evidence="1" id="KW-1133">Transmembrane helix</keyword>
<keyword evidence="1" id="KW-0812">Transmembrane</keyword>
<dbReference type="EMBL" id="CP001089">
    <property type="protein sequence ID" value="ACD94377.1"/>
    <property type="molecule type" value="Genomic_DNA"/>
</dbReference>